<accession>A0AAN7TZD0</accession>
<reference evidence="1 2" key="1">
    <citation type="submission" date="2023-11" db="EMBL/GenBank/DDBJ databases">
        <title>Dfirmibasis_genome.</title>
        <authorList>
            <person name="Edelbroek B."/>
            <person name="Kjellin J."/>
            <person name="Jerlstrom-Hultqvist J."/>
            <person name="Soderbom F."/>
        </authorList>
    </citation>
    <scope>NUCLEOTIDE SEQUENCE [LARGE SCALE GENOMIC DNA]</scope>
    <source>
        <strain evidence="1 2">TNS-C-14</strain>
    </source>
</reference>
<sequence length="123" mass="14023">MVTTNINNNKSINNINKNINYFNNNDNNILLNEINNHQRMNQIRINDIIIGDNNFETTTNPNKRFFKFLSKLKKGGSNNDTIQVHCFTPYCIMGQSNSKNIYIESAEKPNGSGGGGRRTDFAY</sequence>
<name>A0AAN7TZD0_9MYCE</name>
<dbReference type="EMBL" id="JAVFKY010000003">
    <property type="protein sequence ID" value="KAK5578533.1"/>
    <property type="molecule type" value="Genomic_DNA"/>
</dbReference>
<comment type="caution">
    <text evidence="1">The sequence shown here is derived from an EMBL/GenBank/DDBJ whole genome shotgun (WGS) entry which is preliminary data.</text>
</comment>
<organism evidence="1 2">
    <name type="scientific">Dictyostelium firmibasis</name>
    <dbReference type="NCBI Taxonomy" id="79012"/>
    <lineage>
        <taxon>Eukaryota</taxon>
        <taxon>Amoebozoa</taxon>
        <taxon>Evosea</taxon>
        <taxon>Eumycetozoa</taxon>
        <taxon>Dictyostelia</taxon>
        <taxon>Dictyosteliales</taxon>
        <taxon>Dictyosteliaceae</taxon>
        <taxon>Dictyostelium</taxon>
    </lineage>
</organism>
<keyword evidence="2" id="KW-1185">Reference proteome</keyword>
<evidence type="ECO:0000313" key="2">
    <source>
        <dbReference type="Proteomes" id="UP001344447"/>
    </source>
</evidence>
<dbReference type="AlphaFoldDB" id="A0AAN7TZD0"/>
<dbReference type="Proteomes" id="UP001344447">
    <property type="component" value="Unassembled WGS sequence"/>
</dbReference>
<evidence type="ECO:0000313" key="1">
    <source>
        <dbReference type="EMBL" id="KAK5578533.1"/>
    </source>
</evidence>
<protein>
    <submittedName>
        <fullName evidence="1">Uncharacterized protein</fullName>
    </submittedName>
</protein>
<gene>
    <name evidence="1" type="ORF">RB653_008205</name>
</gene>
<proteinExistence type="predicted"/>